<name>A0A6A6QY47_9PEZI</name>
<feature type="transmembrane region" description="Helical" evidence="6">
    <location>
        <begin position="405"/>
        <end position="428"/>
    </location>
</feature>
<feature type="transmembrane region" description="Helical" evidence="6">
    <location>
        <begin position="294"/>
        <end position="320"/>
    </location>
</feature>
<feature type="transmembrane region" description="Helical" evidence="6">
    <location>
        <begin position="201"/>
        <end position="221"/>
    </location>
</feature>
<sequence>MFSYLQYRRIGQAVERQLQRDQEKATVVPDNDVNESALPIPRRGSQNEKESPSDESSSQENEGSSVPRIPQQPDSLLSTPTHHTEKTALGYSLAGISARDRTTREGKGGHVFVVGWDGQNDPMNLHNYSHLVRVGTTLMVAAIAFVVTAASSIDAAILPQAAAEFGVSDVVETLATGNYLIGFGIGTLFAGPLSETFGRNLVYIGSLVMFSIFIMASGLAPNIGAQITFRFFAGFFGSPPLTCAGGTVSDLWNSLEKTYAFPLFAISGFGGPTLGPVIGSYMGTGAPSWRWTEWTILIISGAVLTLVILLQPETFPLLLLKWKAQHLRRLTGDDRYRAESEIIHQNLWQRLRVALIRPFALAREPIVILMTIYLTMLYIVLFTFLDGYTFIYSDVYKTPQGLTNVFFVAMFIGVLLGMPLVGIVYSWTRKDLARIRALGGFQINPEYRLWFAMFGGSIGIPLSLFWMAWTDYSSISIWSPIAAGVPFGYGIICIFLSAYMYIIDSYEMYAASALTFVALVRYVVAGGMTVVGIPFYKNLGTHWTLTILGCISVLMVPIPYLFYKKGYEIRKRSKYAVNREE</sequence>
<dbReference type="InterPro" id="IPR020846">
    <property type="entry name" value="MFS_dom"/>
</dbReference>
<feature type="transmembrane region" description="Helical" evidence="6">
    <location>
        <begin position="449"/>
        <end position="469"/>
    </location>
</feature>
<feature type="transmembrane region" description="Helical" evidence="6">
    <location>
        <begin position="481"/>
        <end position="502"/>
    </location>
</feature>
<gene>
    <name evidence="8" type="ORF">BU16DRAFT_560032</name>
</gene>
<dbReference type="InterPro" id="IPR036259">
    <property type="entry name" value="MFS_trans_sf"/>
</dbReference>
<reference evidence="8" key="1">
    <citation type="journal article" date="2020" name="Stud. Mycol.">
        <title>101 Dothideomycetes genomes: a test case for predicting lifestyles and emergence of pathogens.</title>
        <authorList>
            <person name="Haridas S."/>
            <person name="Albert R."/>
            <person name="Binder M."/>
            <person name="Bloem J."/>
            <person name="Labutti K."/>
            <person name="Salamov A."/>
            <person name="Andreopoulos B."/>
            <person name="Baker S."/>
            <person name="Barry K."/>
            <person name="Bills G."/>
            <person name="Bluhm B."/>
            <person name="Cannon C."/>
            <person name="Castanera R."/>
            <person name="Culley D."/>
            <person name="Daum C."/>
            <person name="Ezra D."/>
            <person name="Gonzalez J."/>
            <person name="Henrissat B."/>
            <person name="Kuo A."/>
            <person name="Liang C."/>
            <person name="Lipzen A."/>
            <person name="Lutzoni F."/>
            <person name="Magnuson J."/>
            <person name="Mondo S."/>
            <person name="Nolan M."/>
            <person name="Ohm R."/>
            <person name="Pangilinan J."/>
            <person name="Park H.-J."/>
            <person name="Ramirez L."/>
            <person name="Alfaro M."/>
            <person name="Sun H."/>
            <person name="Tritt A."/>
            <person name="Yoshinaga Y."/>
            <person name="Zwiers L.-H."/>
            <person name="Turgeon B."/>
            <person name="Goodwin S."/>
            <person name="Spatafora J."/>
            <person name="Crous P."/>
            <person name="Grigoriev I."/>
        </authorList>
    </citation>
    <scope>NUCLEOTIDE SEQUENCE</scope>
    <source>
        <strain evidence="8">CBS 269.34</strain>
    </source>
</reference>
<feature type="transmembrane region" description="Helical" evidence="6">
    <location>
        <begin position="542"/>
        <end position="563"/>
    </location>
</feature>
<evidence type="ECO:0000256" key="4">
    <source>
        <dbReference type="ARBA" id="ARBA00023136"/>
    </source>
</evidence>
<dbReference type="InterPro" id="IPR011701">
    <property type="entry name" value="MFS"/>
</dbReference>
<evidence type="ECO:0000256" key="6">
    <source>
        <dbReference type="SAM" id="Phobius"/>
    </source>
</evidence>
<organism evidence="8 9">
    <name type="scientific">Lophium mytilinum</name>
    <dbReference type="NCBI Taxonomy" id="390894"/>
    <lineage>
        <taxon>Eukaryota</taxon>
        <taxon>Fungi</taxon>
        <taxon>Dikarya</taxon>
        <taxon>Ascomycota</taxon>
        <taxon>Pezizomycotina</taxon>
        <taxon>Dothideomycetes</taxon>
        <taxon>Pleosporomycetidae</taxon>
        <taxon>Mytilinidiales</taxon>
        <taxon>Mytilinidiaceae</taxon>
        <taxon>Lophium</taxon>
    </lineage>
</organism>
<feature type="region of interest" description="Disordered" evidence="5">
    <location>
        <begin position="15"/>
        <end position="90"/>
    </location>
</feature>
<feature type="transmembrane region" description="Helical" evidence="6">
    <location>
        <begin position="366"/>
        <end position="385"/>
    </location>
</feature>
<keyword evidence="3 6" id="KW-1133">Transmembrane helix</keyword>
<proteinExistence type="predicted"/>
<dbReference type="Gene3D" id="1.20.1250.20">
    <property type="entry name" value="MFS general substrate transporter like domains"/>
    <property type="match status" value="1"/>
</dbReference>
<keyword evidence="4 6" id="KW-0472">Membrane</keyword>
<keyword evidence="2 6" id="KW-0812">Transmembrane</keyword>
<evidence type="ECO:0000256" key="1">
    <source>
        <dbReference type="ARBA" id="ARBA00004141"/>
    </source>
</evidence>
<feature type="compositionally biased region" description="Polar residues" evidence="5">
    <location>
        <begin position="72"/>
        <end position="81"/>
    </location>
</feature>
<feature type="transmembrane region" description="Helical" evidence="6">
    <location>
        <begin position="227"/>
        <end position="248"/>
    </location>
</feature>
<dbReference type="CDD" id="cd17323">
    <property type="entry name" value="MFS_Tpo1_MDR_like"/>
    <property type="match status" value="1"/>
</dbReference>
<evidence type="ECO:0000313" key="8">
    <source>
        <dbReference type="EMBL" id="KAF2496710.1"/>
    </source>
</evidence>
<feature type="domain" description="Major facilitator superfamily (MFS) profile" evidence="7">
    <location>
        <begin position="136"/>
        <end position="567"/>
    </location>
</feature>
<dbReference type="OrthoDB" id="3936150at2759"/>
<dbReference type="GO" id="GO:0005886">
    <property type="term" value="C:plasma membrane"/>
    <property type="evidence" value="ECO:0007669"/>
    <property type="project" value="TreeGrafter"/>
</dbReference>
<comment type="subcellular location">
    <subcellularLocation>
        <location evidence="1">Membrane</location>
        <topology evidence="1">Multi-pass membrane protein</topology>
    </subcellularLocation>
</comment>
<dbReference type="AlphaFoldDB" id="A0A6A6QY47"/>
<dbReference type="EMBL" id="MU004187">
    <property type="protein sequence ID" value="KAF2496710.1"/>
    <property type="molecule type" value="Genomic_DNA"/>
</dbReference>
<evidence type="ECO:0000256" key="3">
    <source>
        <dbReference type="ARBA" id="ARBA00022989"/>
    </source>
</evidence>
<dbReference type="Proteomes" id="UP000799750">
    <property type="component" value="Unassembled WGS sequence"/>
</dbReference>
<dbReference type="PANTHER" id="PTHR23502">
    <property type="entry name" value="MAJOR FACILITATOR SUPERFAMILY"/>
    <property type="match status" value="1"/>
</dbReference>
<evidence type="ECO:0000256" key="2">
    <source>
        <dbReference type="ARBA" id="ARBA00022692"/>
    </source>
</evidence>
<dbReference type="PANTHER" id="PTHR23502:SF47">
    <property type="entry name" value="MAJOR FACILITATOR SUPERFAMILY (MFS) PROFILE DOMAIN-CONTAINING PROTEIN-RELATED"/>
    <property type="match status" value="1"/>
</dbReference>
<dbReference type="GO" id="GO:0022857">
    <property type="term" value="F:transmembrane transporter activity"/>
    <property type="evidence" value="ECO:0007669"/>
    <property type="project" value="InterPro"/>
</dbReference>
<accession>A0A6A6QY47</accession>
<feature type="transmembrane region" description="Helical" evidence="6">
    <location>
        <begin position="173"/>
        <end position="194"/>
    </location>
</feature>
<evidence type="ECO:0000259" key="7">
    <source>
        <dbReference type="PROSITE" id="PS50850"/>
    </source>
</evidence>
<feature type="transmembrane region" description="Helical" evidence="6">
    <location>
        <begin position="514"/>
        <end position="536"/>
    </location>
</feature>
<evidence type="ECO:0000256" key="5">
    <source>
        <dbReference type="SAM" id="MobiDB-lite"/>
    </source>
</evidence>
<dbReference type="PROSITE" id="PS50850">
    <property type="entry name" value="MFS"/>
    <property type="match status" value="1"/>
</dbReference>
<dbReference type="SUPFAM" id="SSF103473">
    <property type="entry name" value="MFS general substrate transporter"/>
    <property type="match status" value="1"/>
</dbReference>
<dbReference type="Pfam" id="PF07690">
    <property type="entry name" value="MFS_1"/>
    <property type="match status" value="1"/>
</dbReference>
<feature type="transmembrane region" description="Helical" evidence="6">
    <location>
        <begin position="260"/>
        <end position="282"/>
    </location>
</feature>
<keyword evidence="9" id="KW-1185">Reference proteome</keyword>
<protein>
    <submittedName>
        <fullName evidence="8">Major facilitator superfamily transporter</fullName>
    </submittedName>
</protein>
<feature type="transmembrane region" description="Helical" evidence="6">
    <location>
        <begin position="131"/>
        <end position="153"/>
    </location>
</feature>
<evidence type="ECO:0000313" key="9">
    <source>
        <dbReference type="Proteomes" id="UP000799750"/>
    </source>
</evidence>
<feature type="compositionally biased region" description="Polar residues" evidence="5">
    <location>
        <begin position="54"/>
        <end position="64"/>
    </location>
</feature>